<keyword evidence="2" id="KW-1185">Reference proteome</keyword>
<gene>
    <name evidence="1" type="ORF">Dpep_0780</name>
</gene>
<dbReference type="STRING" id="469381.Dpep_0780"/>
<reference evidence="1 2" key="1">
    <citation type="journal article" date="2010" name="Stand. Genomic Sci.">
        <title>Permanent draft genome sequence of Dethiosulfovibrio peptidovorans type strain (SEBR 4207).</title>
        <authorList>
            <person name="Labutti K."/>
            <person name="Mayilraj S."/>
            <person name="Clum A."/>
            <person name="Lucas S."/>
            <person name="Glavina Del Rio T."/>
            <person name="Nolan M."/>
            <person name="Tice H."/>
            <person name="Cheng J.F."/>
            <person name="Pitluck S."/>
            <person name="Liolios K."/>
            <person name="Ivanova N."/>
            <person name="Mavromatis K."/>
            <person name="Mikhailova N."/>
            <person name="Pati A."/>
            <person name="Goodwin L."/>
            <person name="Chen A."/>
            <person name="Palaniappan K."/>
            <person name="Land M."/>
            <person name="Hauser L."/>
            <person name="Chang Y.J."/>
            <person name="Jeffries C.D."/>
            <person name="Rohde M."/>
            <person name="Spring S."/>
            <person name="Goker M."/>
            <person name="Woyke T."/>
            <person name="Bristow J."/>
            <person name="Eisen J.A."/>
            <person name="Markowitz V."/>
            <person name="Hugenholtz P."/>
            <person name="Kyrpides N.C."/>
            <person name="Klenk H.P."/>
            <person name="Lapidus A."/>
        </authorList>
    </citation>
    <scope>NUCLEOTIDE SEQUENCE [LARGE SCALE GENOMIC DNA]</scope>
    <source>
        <strain evidence="1 2">DSM 11002</strain>
    </source>
</reference>
<dbReference type="GO" id="GO:0043565">
    <property type="term" value="F:sequence-specific DNA binding"/>
    <property type="evidence" value="ECO:0007669"/>
    <property type="project" value="InterPro"/>
</dbReference>
<evidence type="ECO:0000313" key="1">
    <source>
        <dbReference type="EMBL" id="EFC90806.1"/>
    </source>
</evidence>
<dbReference type="EMBL" id="ABTR02000001">
    <property type="protein sequence ID" value="EFC90806.1"/>
    <property type="molecule type" value="Genomic_DNA"/>
</dbReference>
<protein>
    <recommendedName>
        <fullName evidence="3">Transposase IS3/IS911 family protein</fullName>
    </recommendedName>
</protein>
<dbReference type="eggNOG" id="COG2963">
    <property type="taxonomic scope" value="Bacteria"/>
</dbReference>
<dbReference type="PaxDb" id="469381-Dpep_0780"/>
<evidence type="ECO:0000313" key="2">
    <source>
        <dbReference type="Proteomes" id="UP000006427"/>
    </source>
</evidence>
<comment type="caution">
    <text evidence="1">The sequence shown here is derived from an EMBL/GenBank/DDBJ whole genome shotgun (WGS) entry which is preliminary data.</text>
</comment>
<dbReference type="eggNOG" id="COG2801">
    <property type="taxonomic scope" value="Bacteria"/>
</dbReference>
<dbReference type="SUPFAM" id="SSF48295">
    <property type="entry name" value="TrpR-like"/>
    <property type="match status" value="1"/>
</dbReference>
<organism evidence="1 2">
    <name type="scientific">Dethiosulfovibrio peptidovorans DSM 11002</name>
    <dbReference type="NCBI Taxonomy" id="469381"/>
    <lineage>
        <taxon>Bacteria</taxon>
        <taxon>Thermotogati</taxon>
        <taxon>Synergistota</taxon>
        <taxon>Synergistia</taxon>
        <taxon>Synergistales</taxon>
        <taxon>Dethiosulfovibrionaceae</taxon>
        <taxon>Dethiosulfovibrio</taxon>
    </lineage>
</organism>
<evidence type="ECO:0008006" key="3">
    <source>
        <dbReference type="Google" id="ProtNLM"/>
    </source>
</evidence>
<dbReference type="InterPro" id="IPR010921">
    <property type="entry name" value="Trp_repressor/repl_initiator"/>
</dbReference>
<dbReference type="AlphaFoldDB" id="D2Z5Q9"/>
<dbReference type="Proteomes" id="UP000006427">
    <property type="component" value="Unassembled WGS sequence"/>
</dbReference>
<proteinExistence type="predicted"/>
<sequence length="179" mass="20352">MAAKRQRRSPEFKTKVALAALKGDKTLMQLSSDFGVSTVQIGQWKKQLLQGLPEIFQRKGSPVDVDAITAPLYQEIGRLKVELDWLKKNQVLTLEEKRACVEPNHPQISVRRQCDLLCLNRSSFYSPPTLGRESLENLEIMECIDKQYTDVPTYGSRRMTAWLQGGEAQPGLEYGYHVL</sequence>
<name>D2Z5Q9_9BACT</name>
<accession>D2Z5Q9</accession>